<feature type="compositionally biased region" description="Basic residues" evidence="1">
    <location>
        <begin position="269"/>
        <end position="288"/>
    </location>
</feature>
<feature type="compositionally biased region" description="Basic residues" evidence="1">
    <location>
        <begin position="310"/>
        <end position="328"/>
    </location>
</feature>
<feature type="region of interest" description="Disordered" evidence="1">
    <location>
        <begin position="202"/>
        <end position="329"/>
    </location>
</feature>
<dbReference type="OMA" id="ACRIRSH"/>
<feature type="compositionally biased region" description="Basic residues" evidence="1">
    <location>
        <begin position="583"/>
        <end position="619"/>
    </location>
</feature>
<evidence type="ECO:0000313" key="3">
    <source>
        <dbReference type="Proteomes" id="UP000053890"/>
    </source>
</evidence>
<gene>
    <name evidence="2" type="ORF">RHOBADRAFT_55212</name>
</gene>
<dbReference type="Proteomes" id="UP000053890">
    <property type="component" value="Unassembled WGS sequence"/>
</dbReference>
<sequence length="730" mass="82875">AALDRPRPQRDHLVVLVHRRRLHALARLTLALFDLAAPRSSDEGRPRASSPSSPRPRRDRGVHPLPVCVPRRRRPRQAPPVRRHDGQAGRRRGGRRDVAVGRGEHGQRGAGARRRVDGRGPPRRPRAARRRRCRRLERLGAGRSRPGLARAVVGRGRVPGERSGASRRGGLLGRHRDVSVAVPRCAARAARRRRSLELPLAGRLFGPPRLGVGRRHARQRRHADARRPRPSTSLGRPVVVPRLGPVRPRRPARAVPARRPPRVRLLPGRARRRTVRRRGQNLCRRRARCGGGRAAAVRRRAGRGPERPSRPSRSRSCRRPRPLHRPVVPRRPLVEPRLLSYLATLHPRDADAPSSFPRRCRGPSDQAAVAARRRRLERAQHVYAPRRVARRGPQGVGEQGARLADAQRDARERRVPVPRRRAACRGRQGAPGRRRHVAVVVRGVARRRRRVGAARARGRGRRERRVRHRRRRQPRRPRLARRHGPRVVPAQVAPRVGPQALAGAQGRRQDGPPAPHLPVARLARRAAVARRRVELARRPLCRVERVVSRRPRPRQPAPVHDDARRRAVHPARPVPAPGPRAQQRARRGQKRVRGAAPCARRRVARHRRRGAHARHRRQRRVDEGRAARARRGPLSRRGLRRVGPSRVDRPAAGCRYVEHDRRAGRRRGRRRGRRGGDAAQVEEAALVGRVARRGRRRRRRRALSEPSLSSRILPYIFVYAVCIPCIAFHS</sequence>
<feature type="region of interest" description="Disordered" evidence="1">
    <location>
        <begin position="448"/>
        <end position="496"/>
    </location>
</feature>
<evidence type="ECO:0000256" key="1">
    <source>
        <dbReference type="SAM" id="MobiDB-lite"/>
    </source>
</evidence>
<proteinExistence type="predicted"/>
<feature type="region of interest" description="Disordered" evidence="1">
    <location>
        <begin position="38"/>
        <end position="132"/>
    </location>
</feature>
<keyword evidence="3" id="KW-1185">Reference proteome</keyword>
<feature type="compositionally biased region" description="Low complexity" evidence="1">
    <location>
        <begin position="253"/>
        <end position="268"/>
    </location>
</feature>
<feature type="region of interest" description="Disordered" evidence="1">
    <location>
        <begin position="547"/>
        <end position="647"/>
    </location>
</feature>
<feature type="compositionally biased region" description="Low complexity" evidence="1">
    <location>
        <begin position="486"/>
        <end position="496"/>
    </location>
</feature>
<reference evidence="2 3" key="1">
    <citation type="journal article" date="2015" name="Front. Microbiol.">
        <title>Genome sequence of the plant growth promoting endophytic yeast Rhodotorula graminis WP1.</title>
        <authorList>
            <person name="Firrincieli A."/>
            <person name="Otillar R."/>
            <person name="Salamov A."/>
            <person name="Schmutz J."/>
            <person name="Khan Z."/>
            <person name="Redman R.S."/>
            <person name="Fleck N.D."/>
            <person name="Lindquist E."/>
            <person name="Grigoriev I.V."/>
            <person name="Doty S.L."/>
        </authorList>
    </citation>
    <scope>NUCLEOTIDE SEQUENCE [LARGE SCALE GENOMIC DNA]</scope>
    <source>
        <strain evidence="2 3">WP1</strain>
    </source>
</reference>
<feature type="compositionally biased region" description="Basic residues" evidence="1">
    <location>
        <begin position="212"/>
        <end position="224"/>
    </location>
</feature>
<feature type="compositionally biased region" description="Low complexity" evidence="1">
    <location>
        <begin position="234"/>
        <end position="246"/>
    </location>
</feature>
<feature type="non-terminal residue" evidence="2">
    <location>
        <position position="1"/>
    </location>
</feature>
<dbReference type="AlphaFoldDB" id="A0A0P9FBI1"/>
<feature type="compositionally biased region" description="Basic residues" evidence="1">
    <location>
        <begin position="448"/>
        <end position="485"/>
    </location>
</feature>
<dbReference type="RefSeq" id="XP_018269011.1">
    <property type="nucleotide sequence ID" value="XM_018417729.1"/>
</dbReference>
<feature type="region of interest" description="Disordered" evidence="1">
    <location>
        <begin position="390"/>
        <end position="435"/>
    </location>
</feature>
<feature type="compositionally biased region" description="Basic and acidic residues" evidence="1">
    <location>
        <begin position="405"/>
        <end position="415"/>
    </location>
</feature>
<name>A0A0P9FBI1_RHOGW</name>
<feature type="compositionally biased region" description="Basic residues" evidence="1">
    <location>
        <begin position="121"/>
        <end position="132"/>
    </location>
</feature>
<evidence type="ECO:0000313" key="2">
    <source>
        <dbReference type="EMBL" id="KPV72962.1"/>
    </source>
</evidence>
<feature type="non-terminal residue" evidence="2">
    <location>
        <position position="730"/>
    </location>
</feature>
<feature type="compositionally biased region" description="Basic and acidic residues" evidence="1">
    <location>
        <begin position="95"/>
        <end position="107"/>
    </location>
</feature>
<feature type="compositionally biased region" description="Basic residues" evidence="1">
    <location>
        <begin position="627"/>
        <end position="640"/>
    </location>
</feature>
<organism evidence="2 3">
    <name type="scientific">Rhodotorula graminis (strain WP1)</name>
    <dbReference type="NCBI Taxonomy" id="578459"/>
    <lineage>
        <taxon>Eukaryota</taxon>
        <taxon>Fungi</taxon>
        <taxon>Dikarya</taxon>
        <taxon>Basidiomycota</taxon>
        <taxon>Pucciniomycotina</taxon>
        <taxon>Microbotryomycetes</taxon>
        <taxon>Sporidiobolales</taxon>
        <taxon>Sporidiobolaceae</taxon>
        <taxon>Rhodotorula</taxon>
    </lineage>
</organism>
<protein>
    <submittedName>
        <fullName evidence="2">Uncharacterized protein</fullName>
    </submittedName>
</protein>
<dbReference type="GeneID" id="28978177"/>
<dbReference type="EMBL" id="KQ474084">
    <property type="protein sequence ID" value="KPV72962.1"/>
    <property type="molecule type" value="Genomic_DNA"/>
</dbReference>
<accession>A0A0P9FBI1</accession>